<gene>
    <name evidence="4" type="ORF">FOKN1_0402</name>
</gene>
<dbReference type="Pfam" id="PF00072">
    <property type="entry name" value="Response_reg"/>
    <property type="match status" value="1"/>
</dbReference>
<dbReference type="SUPFAM" id="SSF48452">
    <property type="entry name" value="TPR-like"/>
    <property type="match status" value="2"/>
</dbReference>
<reference evidence="4 5" key="1">
    <citation type="submission" date="2017-05" db="EMBL/GenBank/DDBJ databases">
        <title>Thiocyanate degradation by Thiohalobacter thiocyanaticus FOKN1.</title>
        <authorList>
            <person name="Oshiki M."/>
            <person name="Fukushima T."/>
            <person name="Kawano S."/>
            <person name="Nakagawa J."/>
        </authorList>
    </citation>
    <scope>NUCLEOTIDE SEQUENCE [LARGE SCALE GENOMIC DNA]</scope>
    <source>
        <strain evidence="4 5">FOKN1</strain>
    </source>
</reference>
<dbReference type="EMBL" id="AP018052">
    <property type="protein sequence ID" value="BAZ92806.1"/>
    <property type="molecule type" value="Genomic_DNA"/>
</dbReference>
<dbReference type="SUPFAM" id="SSF52172">
    <property type="entry name" value="CheY-like"/>
    <property type="match status" value="1"/>
</dbReference>
<dbReference type="PROSITE" id="PS50110">
    <property type="entry name" value="RESPONSE_REGULATORY"/>
    <property type="match status" value="1"/>
</dbReference>
<keyword evidence="5" id="KW-1185">Reference proteome</keyword>
<dbReference type="Proteomes" id="UP000218765">
    <property type="component" value="Chromosome"/>
</dbReference>
<dbReference type="InterPro" id="IPR052048">
    <property type="entry name" value="ST_Response_Regulator"/>
</dbReference>
<dbReference type="PANTHER" id="PTHR43228">
    <property type="entry name" value="TWO-COMPONENT RESPONSE REGULATOR"/>
    <property type="match status" value="1"/>
</dbReference>
<name>A0A1Z4VMF2_9GAMM</name>
<dbReference type="Pfam" id="PF14559">
    <property type="entry name" value="TPR_19"/>
    <property type="match status" value="1"/>
</dbReference>
<dbReference type="InterPro" id="IPR019734">
    <property type="entry name" value="TPR_rpt"/>
</dbReference>
<evidence type="ECO:0000313" key="5">
    <source>
        <dbReference type="Proteomes" id="UP000218765"/>
    </source>
</evidence>
<evidence type="ECO:0000259" key="3">
    <source>
        <dbReference type="PROSITE" id="PS50110"/>
    </source>
</evidence>
<organism evidence="4 5">
    <name type="scientific">Thiohalobacter thiocyanaticus</name>
    <dbReference type="NCBI Taxonomy" id="585455"/>
    <lineage>
        <taxon>Bacteria</taxon>
        <taxon>Pseudomonadati</taxon>
        <taxon>Pseudomonadota</taxon>
        <taxon>Gammaproteobacteria</taxon>
        <taxon>Thiohalobacterales</taxon>
        <taxon>Thiohalobacteraceae</taxon>
        <taxon>Thiohalobacter</taxon>
    </lineage>
</organism>
<feature type="modified residue" description="4-aspartylphosphate" evidence="1">
    <location>
        <position position="60"/>
    </location>
</feature>
<dbReference type="SMART" id="SM00448">
    <property type="entry name" value="REC"/>
    <property type="match status" value="1"/>
</dbReference>
<dbReference type="PANTHER" id="PTHR43228:SF1">
    <property type="entry name" value="TWO-COMPONENT RESPONSE REGULATOR ARR22"/>
    <property type="match status" value="1"/>
</dbReference>
<dbReference type="Gene3D" id="1.25.40.10">
    <property type="entry name" value="Tetratricopeptide repeat domain"/>
    <property type="match status" value="3"/>
</dbReference>
<evidence type="ECO:0000313" key="4">
    <source>
        <dbReference type="EMBL" id="BAZ92806.1"/>
    </source>
</evidence>
<dbReference type="InterPro" id="IPR001789">
    <property type="entry name" value="Sig_transdc_resp-reg_receiver"/>
</dbReference>
<dbReference type="GO" id="GO:0016301">
    <property type="term" value="F:kinase activity"/>
    <property type="evidence" value="ECO:0007669"/>
    <property type="project" value="UniProtKB-KW"/>
</dbReference>
<sequence>MALWSLKGRTILVVDDFPEMRSMLRSMLAMYGADAIEQARNGEEAIEKMQARPFEIVLCDYNLGEGKDGQQVLEEAKHRDLLPYDSTFVMVTAENTSEMVMGALEYQPDAYLSKPVTKTVLQARLKKLLDKKAQMAPVAKALARHDYNQVIALCDRFIEQGTKFRYELLKLKTDMLLNIGEFDQAEALVTRVLDDRELPWARMGLGRVRFHRQDYEEAIATFDAVIEQQRNFVAAYDWRARALERKGDVAAAQESLQQAVSVSPKSLQRQRALADIADSNQDYATTEKARRQALRVGRGSVLRQPTDYSGLARALVKQGSAKEGLKVLDQLRHECREDPRTGLVAAVAESGVQQALGNAAQAAAALESALELAAGQPELLTDAVGNELVQTCLEQGRTEQAHEVARSLVKNNHDDEDVLNRLSMIYREAGLAEAGDDLIRSTREEVVELNNEGVALVNAGRIEESIDFFSNAVKVMPNNAVFNLNAAHSLILFMKHSGPSREHLTRALDYIRAAEGDEIHRDWRNNLMRACRSMAGAIQNG</sequence>
<dbReference type="OrthoDB" id="7298659at2"/>
<dbReference type="CDD" id="cd17589">
    <property type="entry name" value="REC_TPR"/>
    <property type="match status" value="1"/>
</dbReference>
<dbReference type="InterPro" id="IPR011990">
    <property type="entry name" value="TPR-like_helical_dom_sf"/>
</dbReference>
<evidence type="ECO:0000256" key="2">
    <source>
        <dbReference type="PROSITE-ProRule" id="PRU00339"/>
    </source>
</evidence>
<dbReference type="KEGG" id="ttc:FOKN1_0402"/>
<dbReference type="InterPro" id="IPR011006">
    <property type="entry name" value="CheY-like_superfamily"/>
</dbReference>
<keyword evidence="1" id="KW-0597">Phosphoprotein</keyword>
<feature type="repeat" description="TPR" evidence="2">
    <location>
        <begin position="446"/>
        <end position="479"/>
    </location>
</feature>
<keyword evidence="4" id="KW-0808">Transferase</keyword>
<dbReference type="AlphaFoldDB" id="A0A1Z4VMF2"/>
<dbReference type="Gene3D" id="3.40.50.2300">
    <property type="match status" value="1"/>
</dbReference>
<keyword evidence="2" id="KW-0802">TPR repeat</keyword>
<accession>A0A1Z4VMF2</accession>
<dbReference type="GO" id="GO:0000160">
    <property type="term" value="P:phosphorelay signal transduction system"/>
    <property type="evidence" value="ECO:0007669"/>
    <property type="project" value="InterPro"/>
</dbReference>
<keyword evidence="4" id="KW-0418">Kinase</keyword>
<dbReference type="SMART" id="SM00028">
    <property type="entry name" value="TPR"/>
    <property type="match status" value="3"/>
</dbReference>
<protein>
    <submittedName>
        <fullName evidence="4">Histidine kinase</fullName>
    </submittedName>
</protein>
<dbReference type="Pfam" id="PF13181">
    <property type="entry name" value="TPR_8"/>
    <property type="match status" value="1"/>
</dbReference>
<feature type="domain" description="Response regulatory" evidence="3">
    <location>
        <begin position="10"/>
        <end position="129"/>
    </location>
</feature>
<evidence type="ECO:0000256" key="1">
    <source>
        <dbReference type="PROSITE-ProRule" id="PRU00169"/>
    </source>
</evidence>
<dbReference type="Pfam" id="PF13432">
    <property type="entry name" value="TPR_16"/>
    <property type="match status" value="1"/>
</dbReference>
<dbReference type="RefSeq" id="WP_096364217.1">
    <property type="nucleotide sequence ID" value="NZ_AP018052.1"/>
</dbReference>
<proteinExistence type="predicted"/>
<dbReference type="PROSITE" id="PS50005">
    <property type="entry name" value="TPR"/>
    <property type="match status" value="1"/>
</dbReference>